<dbReference type="AlphaFoldDB" id="A0A3G8H873"/>
<proteinExistence type="predicted"/>
<keyword evidence="2" id="KW-1133">Transmembrane helix</keyword>
<feature type="region of interest" description="Disordered" evidence="1">
    <location>
        <begin position="528"/>
        <end position="560"/>
    </location>
</feature>
<reference evidence="4" key="1">
    <citation type="submission" date="2018-11" db="EMBL/GenBank/DDBJ databases">
        <title>FDA dAtabase for Regulatory Grade micrObial Sequences (FDA-ARGOS): Supporting development and validation of Infectious Disease Dx tests.</title>
        <authorList>
            <person name="Goldberg B."/>
            <person name="Campos J."/>
            <person name="Tallon L."/>
            <person name="Sadzewicz L."/>
            <person name="Zhao X."/>
            <person name="Vavikolanu K."/>
            <person name="Mehta A."/>
            <person name="Aluvathingal J."/>
            <person name="Nadendla S."/>
            <person name="Geyer C."/>
            <person name="Nandy P."/>
            <person name="Yan Y."/>
            <person name="Sichtig H."/>
        </authorList>
    </citation>
    <scope>NUCLEOTIDE SEQUENCE [LARGE SCALE GENOMIC DNA]</scope>
    <source>
        <strain evidence="4">FDAARGOS_614</strain>
    </source>
</reference>
<feature type="compositionally biased region" description="Polar residues" evidence="1">
    <location>
        <begin position="551"/>
        <end position="560"/>
    </location>
</feature>
<keyword evidence="2" id="KW-0812">Transmembrane</keyword>
<dbReference type="Pfam" id="PF03929">
    <property type="entry name" value="PepSY_TM"/>
    <property type="match status" value="1"/>
</dbReference>
<name>A0A3G8H873_9BURK</name>
<dbReference type="RefSeq" id="WP_124686484.1">
    <property type="nucleotide sequence ID" value="NZ_CP033970.1"/>
</dbReference>
<feature type="transmembrane region" description="Helical" evidence="2">
    <location>
        <begin position="204"/>
        <end position="229"/>
    </location>
</feature>
<feature type="transmembrane region" description="Helical" evidence="2">
    <location>
        <begin position="435"/>
        <end position="453"/>
    </location>
</feature>
<feature type="transmembrane region" description="Helical" evidence="2">
    <location>
        <begin position="357"/>
        <end position="379"/>
    </location>
</feature>
<feature type="transmembrane region" description="Helical" evidence="2">
    <location>
        <begin position="404"/>
        <end position="423"/>
    </location>
</feature>
<evidence type="ECO:0000313" key="4">
    <source>
        <dbReference type="Proteomes" id="UP000270411"/>
    </source>
</evidence>
<evidence type="ECO:0000256" key="2">
    <source>
        <dbReference type="SAM" id="Phobius"/>
    </source>
</evidence>
<gene>
    <name evidence="3" type="ORF">EHF44_25630</name>
</gene>
<feature type="transmembrane region" description="Helical" evidence="2">
    <location>
        <begin position="20"/>
        <end position="41"/>
    </location>
</feature>
<accession>A0A3G8H873</accession>
<dbReference type="PANTHER" id="PTHR34219:SF4">
    <property type="entry name" value="PEPSY DOMAIN-CONTAINING PROTEIN"/>
    <property type="match status" value="1"/>
</dbReference>
<protein>
    <submittedName>
        <fullName evidence="3">PepSY domain-containing protein</fullName>
    </submittedName>
</protein>
<keyword evidence="2" id="KW-0472">Membrane</keyword>
<dbReference type="InterPro" id="IPR005625">
    <property type="entry name" value="PepSY-ass_TM"/>
</dbReference>
<feature type="transmembrane region" description="Helical" evidence="2">
    <location>
        <begin position="495"/>
        <end position="520"/>
    </location>
</feature>
<evidence type="ECO:0000256" key="1">
    <source>
        <dbReference type="SAM" id="MobiDB-lite"/>
    </source>
</evidence>
<dbReference type="EMBL" id="CP033970">
    <property type="protein sequence ID" value="AZG16753.1"/>
    <property type="molecule type" value="Genomic_DNA"/>
</dbReference>
<dbReference type="OrthoDB" id="9776609at2"/>
<dbReference type="PANTHER" id="PTHR34219">
    <property type="entry name" value="IRON-REGULATED INNER MEMBRANE PROTEIN-RELATED"/>
    <property type="match status" value="1"/>
</dbReference>
<feature type="transmembrane region" description="Helical" evidence="2">
    <location>
        <begin position="159"/>
        <end position="183"/>
    </location>
</feature>
<dbReference type="KEGG" id="cpau:EHF44_25630"/>
<organism evidence="3 4">
    <name type="scientific">Cupriavidus pauculus</name>
    <dbReference type="NCBI Taxonomy" id="82633"/>
    <lineage>
        <taxon>Bacteria</taxon>
        <taxon>Pseudomonadati</taxon>
        <taxon>Pseudomonadota</taxon>
        <taxon>Betaproteobacteria</taxon>
        <taxon>Burkholderiales</taxon>
        <taxon>Burkholderiaceae</taxon>
        <taxon>Cupriavidus</taxon>
    </lineage>
</organism>
<dbReference type="Proteomes" id="UP000270411">
    <property type="component" value="Chromosome 2"/>
</dbReference>
<sequence length="560" mass="61065">MTELKKGQGLRQSMAWLHTWSGLAVCWVLFLVFVGGTASYYRDEISVWMKPELHGLLGQKVSPEDAAQRAYAYLQREAPDAERWFISLPDERNPAISMFWTRKATPADAGKPARARLEIRTLDAMTGEPVPGARDTRGGDFLYRLHFDLHYMPAIWARWIIGFCTMFMLVAIVSGVITHRRIFADFFTFRAKKGQRSWLDAHNAMAVLALPFHLMITYTGLVTLLFMYMPWGIQAVYNGNEQAFNAEVAARAPRIKGSKDAAPLAPIAPMIVQATAQWNGAAPRRIVVDAPNRANATVSVTREDGRNIRTVAPSVVFAGATGALQTKLGDDMAPASSTRFTMVGLHVAHFAPGLLRALFFASGLAGCLMVATGALLWAVKTRQHHAKRIAATGRTPFGLRLVEALNLGAIAGLPIAIAVYFWANRLLPVDLAQRQATEIQAFFAAWALSALLAQWRPTRAMWRAQLWAGAALFAGLPLLNALTTPTHLGVTLFHGPAVVAGFDLTVLALGIGLGAAAWMLGKRGKAPRRQAAEASPGKAHHVAHHAPQAVSRNVSHEVTQ</sequence>
<evidence type="ECO:0000313" key="3">
    <source>
        <dbReference type="EMBL" id="AZG16753.1"/>
    </source>
</evidence>
<feature type="transmembrane region" description="Helical" evidence="2">
    <location>
        <begin position="465"/>
        <end position="483"/>
    </location>
</feature>